<dbReference type="Proteomes" id="UP000179274">
    <property type="component" value="Unassembled WGS sequence"/>
</dbReference>
<dbReference type="AlphaFoldDB" id="A0A1F6YHZ0"/>
<dbReference type="NCBIfam" id="TIGR01509">
    <property type="entry name" value="HAD-SF-IA-v3"/>
    <property type="match status" value="1"/>
</dbReference>
<evidence type="ECO:0000313" key="1">
    <source>
        <dbReference type="EMBL" id="OGJ06002.1"/>
    </source>
</evidence>
<dbReference type="SFLD" id="SFLDS00003">
    <property type="entry name" value="Haloacid_Dehalogenase"/>
    <property type="match status" value="1"/>
</dbReference>
<protein>
    <recommendedName>
        <fullName evidence="3">Haloacid dehalogenase</fullName>
    </recommendedName>
</protein>
<organism evidence="1 2">
    <name type="scientific">Candidatus Nomurabacteria bacterium RIFOXYA1_FULL_35_17</name>
    <dbReference type="NCBI Taxonomy" id="1801798"/>
    <lineage>
        <taxon>Bacteria</taxon>
        <taxon>Candidatus Nomuraibacteriota</taxon>
    </lineage>
</organism>
<evidence type="ECO:0008006" key="3">
    <source>
        <dbReference type="Google" id="ProtNLM"/>
    </source>
</evidence>
<gene>
    <name evidence="1" type="ORF">A2192_00235</name>
</gene>
<dbReference type="EMBL" id="MFVW01000026">
    <property type="protein sequence ID" value="OGJ06002.1"/>
    <property type="molecule type" value="Genomic_DNA"/>
</dbReference>
<reference evidence="1 2" key="1">
    <citation type="journal article" date="2016" name="Nat. Commun.">
        <title>Thousands of microbial genomes shed light on interconnected biogeochemical processes in an aquifer system.</title>
        <authorList>
            <person name="Anantharaman K."/>
            <person name="Brown C.T."/>
            <person name="Hug L.A."/>
            <person name="Sharon I."/>
            <person name="Castelle C.J."/>
            <person name="Probst A.J."/>
            <person name="Thomas B.C."/>
            <person name="Singh A."/>
            <person name="Wilkins M.J."/>
            <person name="Karaoz U."/>
            <person name="Brodie E.L."/>
            <person name="Williams K.H."/>
            <person name="Hubbard S.S."/>
            <person name="Banfield J.F."/>
        </authorList>
    </citation>
    <scope>NUCLEOTIDE SEQUENCE [LARGE SCALE GENOMIC DNA]</scope>
</reference>
<dbReference type="PANTHER" id="PTHR43611:SF3">
    <property type="entry name" value="FLAVIN MONONUCLEOTIDE HYDROLASE 1, CHLOROPLATIC"/>
    <property type="match status" value="1"/>
</dbReference>
<evidence type="ECO:0000313" key="2">
    <source>
        <dbReference type="Proteomes" id="UP000179274"/>
    </source>
</evidence>
<dbReference type="Pfam" id="PF00702">
    <property type="entry name" value="Hydrolase"/>
    <property type="match status" value="1"/>
</dbReference>
<dbReference type="SUPFAM" id="SSF56784">
    <property type="entry name" value="HAD-like"/>
    <property type="match status" value="1"/>
</dbReference>
<sequence>MIKGVALDLARVFINVKAVAFDLVGVLVKEKDVPLHPNEIILENYFDYKVGDQLFWDWAEEKTGLGRKELENISWNTINKIYEIREPDIFEKLPKLKFATASNHLSMIKDWLKEKGMYDKFYCHVISEDIQCMKPSREFYEILIKKLGEKPEEILMVDDKEENIEGAKRVGLKTLLYNGQKLLSESILEALNEK</sequence>
<dbReference type="InterPro" id="IPR006439">
    <property type="entry name" value="HAD-SF_hydro_IA"/>
</dbReference>
<dbReference type="InterPro" id="IPR023214">
    <property type="entry name" value="HAD_sf"/>
</dbReference>
<dbReference type="InterPro" id="IPR036412">
    <property type="entry name" value="HAD-like_sf"/>
</dbReference>
<comment type="caution">
    <text evidence="1">The sequence shown here is derived from an EMBL/GenBank/DDBJ whole genome shotgun (WGS) entry which is preliminary data.</text>
</comment>
<accession>A0A1F6YHZ0</accession>
<proteinExistence type="predicted"/>
<dbReference type="SFLD" id="SFLDG01129">
    <property type="entry name" value="C1.5:_HAD__Beta-PGM__Phosphata"/>
    <property type="match status" value="1"/>
</dbReference>
<name>A0A1F6YHZ0_9BACT</name>
<dbReference type="PANTHER" id="PTHR43611">
    <property type="entry name" value="ALPHA-D-GLUCOSE 1-PHOSPHATE PHOSPHATASE"/>
    <property type="match status" value="1"/>
</dbReference>
<dbReference type="Gene3D" id="3.40.50.1000">
    <property type="entry name" value="HAD superfamily/HAD-like"/>
    <property type="match status" value="1"/>
</dbReference>
<dbReference type="PRINTS" id="PR00413">
    <property type="entry name" value="HADHALOGNASE"/>
</dbReference>